<feature type="region of interest" description="Disordered" evidence="1">
    <location>
        <begin position="1"/>
        <end position="40"/>
    </location>
</feature>
<evidence type="ECO:0000256" key="1">
    <source>
        <dbReference type="SAM" id="MobiDB-lite"/>
    </source>
</evidence>
<feature type="region of interest" description="Disordered" evidence="1">
    <location>
        <begin position="128"/>
        <end position="151"/>
    </location>
</feature>
<feature type="region of interest" description="Disordered" evidence="1">
    <location>
        <begin position="635"/>
        <end position="722"/>
    </location>
</feature>
<comment type="caution">
    <text evidence="2">The sequence shown here is derived from an EMBL/GenBank/DDBJ whole genome shotgun (WGS) entry which is preliminary data.</text>
</comment>
<evidence type="ECO:0000313" key="3">
    <source>
        <dbReference type="Proteomes" id="UP000266272"/>
    </source>
</evidence>
<keyword evidence="3" id="KW-1185">Reference proteome</keyword>
<evidence type="ECO:0000313" key="2">
    <source>
        <dbReference type="EMBL" id="RFU74707.1"/>
    </source>
</evidence>
<feature type="region of interest" description="Disordered" evidence="1">
    <location>
        <begin position="795"/>
        <end position="826"/>
    </location>
</feature>
<accession>A0A395NFV4</accession>
<organism evidence="2 3">
    <name type="scientific">Trichoderma arundinaceum</name>
    <dbReference type="NCBI Taxonomy" id="490622"/>
    <lineage>
        <taxon>Eukaryota</taxon>
        <taxon>Fungi</taxon>
        <taxon>Dikarya</taxon>
        <taxon>Ascomycota</taxon>
        <taxon>Pezizomycotina</taxon>
        <taxon>Sordariomycetes</taxon>
        <taxon>Hypocreomycetidae</taxon>
        <taxon>Hypocreales</taxon>
        <taxon>Hypocreaceae</taxon>
        <taxon>Trichoderma</taxon>
    </lineage>
</organism>
<reference evidence="2 3" key="1">
    <citation type="journal article" date="2018" name="PLoS Pathog.">
        <title>Evolution of structural diversity of trichothecenes, a family of toxins produced by plant pathogenic and entomopathogenic fungi.</title>
        <authorList>
            <person name="Proctor R.H."/>
            <person name="McCormick S.P."/>
            <person name="Kim H.S."/>
            <person name="Cardoza R.E."/>
            <person name="Stanley A.M."/>
            <person name="Lindo L."/>
            <person name="Kelly A."/>
            <person name="Brown D.W."/>
            <person name="Lee T."/>
            <person name="Vaughan M.M."/>
            <person name="Alexander N.J."/>
            <person name="Busman M."/>
            <person name="Gutierrez S."/>
        </authorList>
    </citation>
    <scope>NUCLEOTIDE SEQUENCE [LARGE SCALE GENOMIC DNA]</scope>
    <source>
        <strain evidence="2 3">IBT 40837</strain>
    </source>
</reference>
<feature type="compositionally biased region" description="Low complexity" evidence="1">
    <location>
        <begin position="795"/>
        <end position="809"/>
    </location>
</feature>
<dbReference type="InterPro" id="IPR022198">
    <property type="entry name" value="DUF3723"/>
</dbReference>
<dbReference type="OrthoDB" id="5152434at2759"/>
<protein>
    <submittedName>
        <fullName evidence="2">Uncharacterized protein</fullName>
    </submittedName>
</protein>
<dbReference type="AlphaFoldDB" id="A0A395NFV4"/>
<name>A0A395NFV4_TRIAR</name>
<proteinExistence type="predicted"/>
<dbReference type="Proteomes" id="UP000266272">
    <property type="component" value="Unassembled WGS sequence"/>
</dbReference>
<sequence>MKRSSTSSRIDNKTRPLKKHRKGSDKSHAGASPNATDSRERVVIEELSSARTLASSHLLAVAKLPLDVLSTRWSEGKNRPVDEDHIDKLCRSFINRGFGRLDQENYMKVTCSAEAVDAIKAHLRKSAHSAGDPVVSPGGGQATSQKQSSEPLDFRAWAEVTDELAELLDGQHRLKAAHQALGAGNSSEKWWTCEIYNKDTLPSHIRLRLCMNRQELKLADRDGQIWMQLMAIRSNPSSDIINEEDTHNIIKKLGAALQLDGENATRLPRRLSVIIRNELWSPFTTSWCRTAIGKETFNASKWINIMSQRLDHFWISRFQPVLDTLACLDREIDACYGDWVPSDVILLDDWEALANLLPRGYTEDEVDHVLFRRGEEIPAAAVEAEAETGVPGELKKGRPPGNEGFLLAGLSDERLLQLVEGIKRAGRPPFVHLKPTLEIRKTDGKALSQIMSHVVAWVNPRPSDVKRTGNNKPPLCKDLEPAFRDAYSGAAAADIVQMSIGLERDVLELALSRRDDLDCLISGSTLGELPTGDETGSAAYDSRFNNNNLWRGILEIVRRSLGPCIRPGWMASQQQQGLDAGEAGVEGQEITIERGVSTLVKQMSSIREISRNAWAKEPAAFTRLKHMLEQTIENWVAEEGGNTRNSSRSRQPSEKPRDWRRGESREPATSRDRDLIMTIDVNASGGGGGASGKESGLGNIQSSPQAEPTPAAILNPPILRPQELSHRGNIRSNPHPLEMYKIPHADHHATRIHTSSSLDDGGDLDELVVLPPLRNIRTEAIRSPARTHFNTIASRATTTKATATQAPARASRKKLPAWATNGPVAR</sequence>
<feature type="compositionally biased region" description="Basic and acidic residues" evidence="1">
    <location>
        <begin position="651"/>
        <end position="675"/>
    </location>
</feature>
<dbReference type="EMBL" id="PXOA01000507">
    <property type="protein sequence ID" value="RFU74707.1"/>
    <property type="molecule type" value="Genomic_DNA"/>
</dbReference>
<gene>
    <name evidence="2" type="ORF">TARUN_7536</name>
</gene>
<dbReference type="Pfam" id="PF12520">
    <property type="entry name" value="DUF3723"/>
    <property type="match status" value="1"/>
</dbReference>